<organism evidence="1 2">
    <name type="scientific">Rhizobium setariae</name>
    <dbReference type="NCBI Taxonomy" id="2801340"/>
    <lineage>
        <taxon>Bacteria</taxon>
        <taxon>Pseudomonadati</taxon>
        <taxon>Pseudomonadota</taxon>
        <taxon>Alphaproteobacteria</taxon>
        <taxon>Hyphomicrobiales</taxon>
        <taxon>Rhizobiaceae</taxon>
        <taxon>Rhizobium/Agrobacterium group</taxon>
        <taxon>Rhizobium</taxon>
    </lineage>
</organism>
<dbReference type="InterPro" id="IPR027417">
    <property type="entry name" value="P-loop_NTPase"/>
</dbReference>
<dbReference type="RefSeq" id="WP_201663775.1">
    <property type="nucleotide sequence ID" value="NZ_JAEQNC010000020.1"/>
</dbReference>
<protein>
    <submittedName>
        <fullName evidence="1">AAA family ATPase</fullName>
    </submittedName>
</protein>
<dbReference type="SUPFAM" id="SSF52540">
    <property type="entry name" value="P-loop containing nucleoside triphosphate hydrolases"/>
    <property type="match status" value="1"/>
</dbReference>
<evidence type="ECO:0000313" key="1">
    <source>
        <dbReference type="EMBL" id="MBL0375230.1"/>
    </source>
</evidence>
<reference evidence="1" key="1">
    <citation type="submission" date="2021-01" db="EMBL/GenBank/DDBJ databases">
        <title>Rhizobium sp. strain KVB221 16S ribosomal RNA gene Genome sequencing and assembly.</title>
        <authorList>
            <person name="Kang M."/>
        </authorList>
    </citation>
    <scope>NUCLEOTIDE SEQUENCE</scope>
    <source>
        <strain evidence="1">KVB221</strain>
    </source>
</reference>
<comment type="caution">
    <text evidence="1">The sequence shown here is derived from an EMBL/GenBank/DDBJ whole genome shotgun (WGS) entry which is preliminary data.</text>
</comment>
<dbReference type="Pfam" id="PF13481">
    <property type="entry name" value="AAA_25"/>
    <property type="match status" value="1"/>
</dbReference>
<dbReference type="Gene3D" id="3.40.50.300">
    <property type="entry name" value="P-loop containing nucleotide triphosphate hydrolases"/>
    <property type="match status" value="1"/>
</dbReference>
<gene>
    <name evidence="1" type="ORF">JJB09_24760</name>
</gene>
<sequence length="70" mass="7391">MSCRAIAYRHALVGKLGSTWESFYSGATPRSYLVDGLIHEGAIFLIYGASGVGKSFLALDLLLSVSSGHA</sequence>
<evidence type="ECO:0000313" key="2">
    <source>
        <dbReference type="Proteomes" id="UP000633219"/>
    </source>
</evidence>
<dbReference type="AlphaFoldDB" id="A0A937CN96"/>
<dbReference type="EMBL" id="JAEQNC010000020">
    <property type="protein sequence ID" value="MBL0375230.1"/>
    <property type="molecule type" value="Genomic_DNA"/>
</dbReference>
<dbReference type="Proteomes" id="UP000633219">
    <property type="component" value="Unassembled WGS sequence"/>
</dbReference>
<proteinExistence type="predicted"/>
<keyword evidence="2" id="KW-1185">Reference proteome</keyword>
<name>A0A937CN96_9HYPH</name>
<accession>A0A937CN96</accession>